<dbReference type="GO" id="GO:0006891">
    <property type="term" value="P:intra-Golgi vesicle-mediated transport"/>
    <property type="evidence" value="ECO:0000318"/>
    <property type="project" value="GO_Central"/>
</dbReference>
<gene>
    <name evidence="3" type="ORF">TVAG_404940</name>
</gene>
<dbReference type="InterPro" id="IPR005225">
    <property type="entry name" value="Small_GTP-bd"/>
</dbReference>
<dbReference type="GO" id="GO:0006886">
    <property type="term" value="P:intracellular protein transport"/>
    <property type="evidence" value="ECO:0000318"/>
    <property type="project" value="GO_Central"/>
</dbReference>
<dbReference type="SUPFAM" id="SSF52540">
    <property type="entry name" value="P-loop containing nucleoside triphosphate hydrolases"/>
    <property type="match status" value="1"/>
</dbReference>
<dbReference type="STRING" id="5722.A2E312"/>
<dbReference type="Proteomes" id="UP000001542">
    <property type="component" value="Unassembled WGS sequence"/>
</dbReference>
<dbReference type="GO" id="GO:0005525">
    <property type="term" value="F:GTP binding"/>
    <property type="evidence" value="ECO:0007669"/>
    <property type="project" value="UniProtKB-KW"/>
</dbReference>
<name>A2E312_TRIV3</name>
<evidence type="ECO:0000313" key="3">
    <source>
        <dbReference type="EMBL" id="EAY12948.1"/>
    </source>
</evidence>
<dbReference type="Pfam" id="PF00071">
    <property type="entry name" value="Ras"/>
    <property type="match status" value="1"/>
</dbReference>
<keyword evidence="1" id="KW-0547">Nucleotide-binding</keyword>
<dbReference type="InterPro" id="IPR001806">
    <property type="entry name" value="Small_GTPase"/>
</dbReference>
<dbReference type="InParanoid" id="A2E312"/>
<proteinExistence type="predicted"/>
<dbReference type="eggNOG" id="KOG0092">
    <property type="taxonomic scope" value="Eukaryota"/>
</dbReference>
<dbReference type="GO" id="GO:0005829">
    <property type="term" value="C:cytosol"/>
    <property type="evidence" value="ECO:0007669"/>
    <property type="project" value="GOC"/>
</dbReference>
<dbReference type="GO" id="GO:0005794">
    <property type="term" value="C:Golgi apparatus"/>
    <property type="evidence" value="ECO:0000318"/>
    <property type="project" value="GO_Central"/>
</dbReference>
<dbReference type="SMART" id="SM00175">
    <property type="entry name" value="RAB"/>
    <property type="match status" value="1"/>
</dbReference>
<dbReference type="PROSITE" id="PS51419">
    <property type="entry name" value="RAB"/>
    <property type="match status" value="1"/>
</dbReference>
<dbReference type="VEuPathDB" id="TrichDB:TVAGG3_0847890"/>
<dbReference type="GO" id="GO:0003924">
    <property type="term" value="F:GTPase activity"/>
    <property type="evidence" value="ECO:0000318"/>
    <property type="project" value="GO_Central"/>
</dbReference>
<reference evidence="3" key="1">
    <citation type="submission" date="2006-10" db="EMBL/GenBank/DDBJ databases">
        <authorList>
            <person name="Amadeo P."/>
            <person name="Zhao Q."/>
            <person name="Wortman J."/>
            <person name="Fraser-Liggett C."/>
            <person name="Carlton J."/>
        </authorList>
    </citation>
    <scope>NUCLEOTIDE SEQUENCE</scope>
    <source>
        <strain evidence="3">G3</strain>
    </source>
</reference>
<dbReference type="InterPro" id="IPR027417">
    <property type="entry name" value="P-loop_NTPase"/>
</dbReference>
<organism evidence="3 4">
    <name type="scientific">Trichomonas vaginalis (strain ATCC PRA-98 / G3)</name>
    <dbReference type="NCBI Taxonomy" id="412133"/>
    <lineage>
        <taxon>Eukaryota</taxon>
        <taxon>Metamonada</taxon>
        <taxon>Parabasalia</taxon>
        <taxon>Trichomonadida</taxon>
        <taxon>Trichomonadidae</taxon>
        <taxon>Trichomonas</taxon>
    </lineage>
</organism>
<evidence type="ECO:0000256" key="1">
    <source>
        <dbReference type="ARBA" id="ARBA00022741"/>
    </source>
</evidence>
<dbReference type="PRINTS" id="PR00449">
    <property type="entry name" value="RASTRNSFRMNG"/>
</dbReference>
<dbReference type="NCBIfam" id="TIGR00231">
    <property type="entry name" value="small_GTP"/>
    <property type="match status" value="1"/>
</dbReference>
<dbReference type="GO" id="GO:0012505">
    <property type="term" value="C:endomembrane system"/>
    <property type="evidence" value="ECO:0000318"/>
    <property type="project" value="GO_Central"/>
</dbReference>
<dbReference type="GO" id="GO:0006890">
    <property type="term" value="P:retrograde vesicle-mediated transport, Golgi to endoplasmic reticulum"/>
    <property type="evidence" value="ECO:0000318"/>
    <property type="project" value="GO_Central"/>
</dbReference>
<protein>
    <submittedName>
        <fullName evidence="3">Small GTP-binding protein, putative</fullName>
    </submittedName>
</protein>
<evidence type="ECO:0000256" key="2">
    <source>
        <dbReference type="ARBA" id="ARBA00023134"/>
    </source>
</evidence>
<dbReference type="GO" id="GO:0042147">
    <property type="term" value="P:retrograde transport, endosome to Golgi"/>
    <property type="evidence" value="ECO:0000318"/>
    <property type="project" value="GO_Central"/>
</dbReference>
<evidence type="ECO:0000313" key="4">
    <source>
        <dbReference type="Proteomes" id="UP000001542"/>
    </source>
</evidence>
<dbReference type="VEuPathDB" id="TrichDB:TVAG_404940"/>
<dbReference type="AlphaFoldDB" id="A2E312"/>
<keyword evidence="2" id="KW-0342">GTP-binding</keyword>
<sequence length="195" mass="21351">MTTSSTPTVKVIFVGSSSVGKTCLIGALFHQDFNPQPVPTVAPAFNVVDITQKSGRMITLQVWDTAGQERYSAVNLLFYRDADVACVCYDPGNPEFKESVPAWIKSVLEEVPTCKLFLILTKLDLYDEQKISEFKADANLFKEKFNIEEIFYTSAAAKTGFENLLQAAADTANIAPVMNAVALDAPPQEPKKGCC</sequence>
<dbReference type="InterPro" id="IPR050227">
    <property type="entry name" value="Rab"/>
</dbReference>
<dbReference type="CDD" id="cd00154">
    <property type="entry name" value="Rab"/>
    <property type="match status" value="1"/>
</dbReference>
<dbReference type="SMART" id="SM00173">
    <property type="entry name" value="RAS"/>
    <property type="match status" value="1"/>
</dbReference>
<dbReference type="PANTHER" id="PTHR47977">
    <property type="entry name" value="RAS-RELATED PROTEIN RAB"/>
    <property type="match status" value="1"/>
</dbReference>
<dbReference type="SMR" id="A2E312"/>
<dbReference type="Gene3D" id="3.40.50.300">
    <property type="entry name" value="P-loop containing nucleotide triphosphate hydrolases"/>
    <property type="match status" value="1"/>
</dbReference>
<dbReference type="SMART" id="SM00174">
    <property type="entry name" value="RHO"/>
    <property type="match status" value="1"/>
</dbReference>
<keyword evidence="4" id="KW-1185">Reference proteome</keyword>
<reference evidence="3" key="2">
    <citation type="journal article" date="2007" name="Science">
        <title>Draft genome sequence of the sexually transmitted pathogen Trichomonas vaginalis.</title>
        <authorList>
            <person name="Carlton J.M."/>
            <person name="Hirt R.P."/>
            <person name="Silva J.C."/>
            <person name="Delcher A.L."/>
            <person name="Schatz M."/>
            <person name="Zhao Q."/>
            <person name="Wortman J.R."/>
            <person name="Bidwell S.L."/>
            <person name="Alsmark U.C.M."/>
            <person name="Besteiro S."/>
            <person name="Sicheritz-Ponten T."/>
            <person name="Noel C.J."/>
            <person name="Dacks J.B."/>
            <person name="Foster P.G."/>
            <person name="Simillion C."/>
            <person name="Van de Peer Y."/>
            <person name="Miranda-Saavedra D."/>
            <person name="Barton G.J."/>
            <person name="Westrop G.D."/>
            <person name="Mueller S."/>
            <person name="Dessi D."/>
            <person name="Fiori P.L."/>
            <person name="Ren Q."/>
            <person name="Paulsen I."/>
            <person name="Zhang H."/>
            <person name="Bastida-Corcuera F.D."/>
            <person name="Simoes-Barbosa A."/>
            <person name="Brown M.T."/>
            <person name="Hayes R.D."/>
            <person name="Mukherjee M."/>
            <person name="Okumura C.Y."/>
            <person name="Schneider R."/>
            <person name="Smith A.J."/>
            <person name="Vanacova S."/>
            <person name="Villalvazo M."/>
            <person name="Haas B.J."/>
            <person name="Pertea M."/>
            <person name="Feldblyum T.V."/>
            <person name="Utterback T.R."/>
            <person name="Shu C.L."/>
            <person name="Osoegawa K."/>
            <person name="de Jong P.J."/>
            <person name="Hrdy I."/>
            <person name="Horvathova L."/>
            <person name="Zubacova Z."/>
            <person name="Dolezal P."/>
            <person name="Malik S.B."/>
            <person name="Logsdon J.M. Jr."/>
            <person name="Henze K."/>
            <person name="Gupta A."/>
            <person name="Wang C.C."/>
            <person name="Dunne R.L."/>
            <person name="Upcroft J.A."/>
            <person name="Upcroft P."/>
            <person name="White O."/>
            <person name="Salzberg S.L."/>
            <person name="Tang P."/>
            <person name="Chiu C.-H."/>
            <person name="Lee Y.-S."/>
            <person name="Embley T.M."/>
            <person name="Coombs G.H."/>
            <person name="Mottram J.C."/>
            <person name="Tachezy J."/>
            <person name="Fraser-Liggett C.M."/>
            <person name="Johnson P.J."/>
        </authorList>
    </citation>
    <scope>NUCLEOTIDE SEQUENCE [LARGE SCALE GENOMIC DNA]</scope>
    <source>
        <strain evidence="3">G3</strain>
    </source>
</reference>
<dbReference type="RefSeq" id="XP_001325171.1">
    <property type="nucleotide sequence ID" value="XM_001325136.1"/>
</dbReference>
<dbReference type="FunFam" id="3.40.50.300:FF:001204">
    <property type="entry name" value="Small GTP-binding protein, putative"/>
    <property type="match status" value="1"/>
</dbReference>
<accession>A2E312</accession>
<dbReference type="KEGG" id="tva:4770920"/>
<dbReference type="EMBL" id="DS113293">
    <property type="protein sequence ID" value="EAY12948.1"/>
    <property type="molecule type" value="Genomic_DNA"/>
</dbReference>